<sequence>MEKDVKPKLQWLVSLGFEPSDLGDYLTRNPFFLLQDLSDMQRLVNLFNKEFEFTPKEIKQIILSDPRVFMMDAKFVTANYNYVHKVMRLPNSVIVKHPFILRCSHSSIRNRHEFLKKLGRAIYEGAIADQNATDAQDENQVQPVSLDAFLDPSDAVFARRAANTYLVVYNNFLRNH</sequence>
<keyword evidence="2" id="KW-0809">Transit peptide</keyword>
<dbReference type="AlphaFoldDB" id="A0A3P7MFA9"/>
<evidence type="ECO:0000256" key="1">
    <source>
        <dbReference type="ARBA" id="ARBA00007692"/>
    </source>
</evidence>
<dbReference type="GO" id="GO:0003676">
    <property type="term" value="F:nucleic acid binding"/>
    <property type="evidence" value="ECO:0007669"/>
    <property type="project" value="InterPro"/>
</dbReference>
<dbReference type="GO" id="GO:0005739">
    <property type="term" value="C:mitochondrion"/>
    <property type="evidence" value="ECO:0007669"/>
    <property type="project" value="TreeGrafter"/>
</dbReference>
<dbReference type="OrthoDB" id="5858524at2759"/>
<evidence type="ECO:0000313" key="4">
    <source>
        <dbReference type="Proteomes" id="UP000271889"/>
    </source>
</evidence>
<dbReference type="Gene3D" id="1.25.70.10">
    <property type="entry name" value="Transcription termination factor 3, mitochondrial"/>
    <property type="match status" value="1"/>
</dbReference>
<dbReference type="InterPro" id="IPR038538">
    <property type="entry name" value="MTERF_sf"/>
</dbReference>
<dbReference type="Proteomes" id="UP000271889">
    <property type="component" value="Unassembled WGS sequence"/>
</dbReference>
<dbReference type="EMBL" id="UYRV01106290">
    <property type="protein sequence ID" value="VDN22203.1"/>
    <property type="molecule type" value="Genomic_DNA"/>
</dbReference>
<dbReference type="GO" id="GO:0006390">
    <property type="term" value="P:mitochondrial transcription"/>
    <property type="evidence" value="ECO:0007669"/>
    <property type="project" value="TreeGrafter"/>
</dbReference>
<evidence type="ECO:0000256" key="2">
    <source>
        <dbReference type="ARBA" id="ARBA00022946"/>
    </source>
</evidence>
<proteinExistence type="inferred from homology"/>
<reference evidence="3 4" key="1">
    <citation type="submission" date="2018-11" db="EMBL/GenBank/DDBJ databases">
        <authorList>
            <consortium name="Pathogen Informatics"/>
        </authorList>
    </citation>
    <scope>NUCLEOTIDE SEQUENCE [LARGE SCALE GENOMIC DNA]</scope>
</reference>
<name>A0A3P7MFA9_CYLGO</name>
<dbReference type="InterPro" id="IPR003690">
    <property type="entry name" value="MTERF"/>
</dbReference>
<keyword evidence="4" id="KW-1185">Reference proteome</keyword>
<accession>A0A3P7MFA9</accession>
<dbReference type="PANTHER" id="PTHR13068">
    <property type="entry name" value="CGI-12 PROTEIN-RELATED"/>
    <property type="match status" value="1"/>
</dbReference>
<gene>
    <name evidence="3" type="ORF">CGOC_LOCUS9239</name>
</gene>
<comment type="similarity">
    <text evidence="1">Belongs to the mTERF family.</text>
</comment>
<dbReference type="GO" id="GO:0061668">
    <property type="term" value="P:mitochondrial ribosome assembly"/>
    <property type="evidence" value="ECO:0007669"/>
    <property type="project" value="TreeGrafter"/>
</dbReference>
<dbReference type="PANTHER" id="PTHR13068:SF112">
    <property type="entry name" value="TRANSCRIPTION TERMINATION FACTOR 3, MITOCHONDRIAL"/>
    <property type="match status" value="1"/>
</dbReference>
<organism evidence="3 4">
    <name type="scientific">Cylicostephanus goldi</name>
    <name type="common">Nematode worm</name>
    <dbReference type="NCBI Taxonomy" id="71465"/>
    <lineage>
        <taxon>Eukaryota</taxon>
        <taxon>Metazoa</taxon>
        <taxon>Ecdysozoa</taxon>
        <taxon>Nematoda</taxon>
        <taxon>Chromadorea</taxon>
        <taxon>Rhabditida</taxon>
        <taxon>Rhabditina</taxon>
        <taxon>Rhabditomorpha</taxon>
        <taxon>Strongyloidea</taxon>
        <taxon>Strongylidae</taxon>
        <taxon>Cylicostephanus</taxon>
    </lineage>
</organism>
<protein>
    <submittedName>
        <fullName evidence="3">Uncharacterized protein</fullName>
    </submittedName>
</protein>
<evidence type="ECO:0000313" key="3">
    <source>
        <dbReference type="EMBL" id="VDN22203.1"/>
    </source>
</evidence>
<dbReference type="SMART" id="SM00733">
    <property type="entry name" value="Mterf"/>
    <property type="match status" value="3"/>
</dbReference>